<dbReference type="InParanoid" id="A0A672K857"/>
<dbReference type="CDD" id="cd00033">
    <property type="entry name" value="CCP"/>
    <property type="match status" value="2"/>
</dbReference>
<dbReference type="PANTHER" id="PTHR45785">
    <property type="entry name" value="COMPLEMENT FACTOR H-RELATED"/>
    <property type="match status" value="1"/>
</dbReference>
<comment type="caution">
    <text evidence="5">Lacks conserved residue(s) required for the propagation of feature annotation.</text>
</comment>
<feature type="domain" description="Sushi" evidence="6">
    <location>
        <begin position="1"/>
        <end position="59"/>
    </location>
</feature>
<dbReference type="SUPFAM" id="SSF57535">
    <property type="entry name" value="Complement control module/SCR domain"/>
    <property type="match status" value="2"/>
</dbReference>
<keyword evidence="4 5" id="KW-1015">Disulfide bond</keyword>
<organism evidence="7 8">
    <name type="scientific">Sinocyclocheilus grahami</name>
    <name type="common">Dianchi golden-line fish</name>
    <name type="synonym">Barbus grahami</name>
    <dbReference type="NCBI Taxonomy" id="75366"/>
    <lineage>
        <taxon>Eukaryota</taxon>
        <taxon>Metazoa</taxon>
        <taxon>Chordata</taxon>
        <taxon>Craniata</taxon>
        <taxon>Vertebrata</taxon>
        <taxon>Euteleostomi</taxon>
        <taxon>Actinopterygii</taxon>
        <taxon>Neopterygii</taxon>
        <taxon>Teleostei</taxon>
        <taxon>Ostariophysi</taxon>
        <taxon>Cypriniformes</taxon>
        <taxon>Cyprinidae</taxon>
        <taxon>Cyprininae</taxon>
        <taxon>Sinocyclocheilus</taxon>
    </lineage>
</organism>
<dbReference type="InterPro" id="IPR000436">
    <property type="entry name" value="Sushi_SCR_CCP_dom"/>
</dbReference>
<dbReference type="Gene3D" id="2.10.70.10">
    <property type="entry name" value="Complement Module, domain 1"/>
    <property type="match status" value="2"/>
</dbReference>
<sequence>MCAAPNIPNADIVRGQRQKYGVNSRITFKCHPGFEPEEPFEITCDYRGQWIGLRQQCTGMFLLLNKCGPPPDVNDADTIEITRKEYNTGERVEYSCFNKFTLDLRQSFSKYLTCEQGEWRGKIRCLSKYEHASPYISYKHIMM</sequence>
<dbReference type="Ensembl" id="ENSSGRT00000008147.1">
    <property type="protein sequence ID" value="ENSSGRP00000007459.1"/>
    <property type="gene ID" value="ENSSGRG00000005108.1"/>
</dbReference>
<evidence type="ECO:0000313" key="8">
    <source>
        <dbReference type="Proteomes" id="UP000472262"/>
    </source>
</evidence>
<evidence type="ECO:0000256" key="2">
    <source>
        <dbReference type="ARBA" id="ARBA00022659"/>
    </source>
</evidence>
<feature type="disulfide bond" evidence="5">
    <location>
        <begin position="30"/>
        <end position="57"/>
    </location>
</feature>
<dbReference type="Proteomes" id="UP000472262">
    <property type="component" value="Unassembled WGS sequence"/>
</dbReference>
<comment type="subcellular location">
    <subcellularLocation>
        <location evidence="1">Virion</location>
    </subcellularLocation>
</comment>
<keyword evidence="2 5" id="KW-0768">Sushi</keyword>
<accession>A0A672K857</accession>
<dbReference type="InterPro" id="IPR035976">
    <property type="entry name" value="Sushi/SCR/CCP_sf"/>
</dbReference>
<evidence type="ECO:0000256" key="1">
    <source>
        <dbReference type="ARBA" id="ARBA00004328"/>
    </source>
</evidence>
<dbReference type="InterPro" id="IPR051503">
    <property type="entry name" value="ComplSys_Reg/VirEntry_Med"/>
</dbReference>
<evidence type="ECO:0000256" key="3">
    <source>
        <dbReference type="ARBA" id="ARBA00022729"/>
    </source>
</evidence>
<reference evidence="7" key="1">
    <citation type="submission" date="2025-08" db="UniProtKB">
        <authorList>
            <consortium name="Ensembl"/>
        </authorList>
    </citation>
    <scope>IDENTIFICATION</scope>
</reference>
<evidence type="ECO:0000256" key="4">
    <source>
        <dbReference type="ARBA" id="ARBA00023157"/>
    </source>
</evidence>
<evidence type="ECO:0000259" key="6">
    <source>
        <dbReference type="PROSITE" id="PS50923"/>
    </source>
</evidence>
<evidence type="ECO:0000256" key="5">
    <source>
        <dbReference type="PROSITE-ProRule" id="PRU00302"/>
    </source>
</evidence>
<dbReference type="PANTHER" id="PTHR45785:SF2">
    <property type="entry name" value="COMPLEMENT FACTOR H-RELATED"/>
    <property type="match status" value="1"/>
</dbReference>
<dbReference type="PROSITE" id="PS50923">
    <property type="entry name" value="SUSHI"/>
    <property type="match status" value="2"/>
</dbReference>
<dbReference type="Pfam" id="PF00084">
    <property type="entry name" value="Sushi"/>
    <property type="match status" value="2"/>
</dbReference>
<dbReference type="SMART" id="SM00032">
    <property type="entry name" value="CCP"/>
    <property type="match status" value="2"/>
</dbReference>
<proteinExistence type="predicted"/>
<reference evidence="7" key="2">
    <citation type="submission" date="2025-09" db="UniProtKB">
        <authorList>
            <consortium name="Ensembl"/>
        </authorList>
    </citation>
    <scope>IDENTIFICATION</scope>
</reference>
<protein>
    <recommendedName>
        <fullName evidence="6">Sushi domain-containing protein</fullName>
    </recommendedName>
</protein>
<evidence type="ECO:0000313" key="7">
    <source>
        <dbReference type="Ensembl" id="ENSSGRP00000007459.1"/>
    </source>
</evidence>
<dbReference type="AlphaFoldDB" id="A0A672K857"/>
<keyword evidence="3" id="KW-0732">Signal</keyword>
<feature type="domain" description="Sushi" evidence="6">
    <location>
        <begin position="65"/>
        <end position="127"/>
    </location>
</feature>
<keyword evidence="8" id="KW-1185">Reference proteome</keyword>
<name>A0A672K857_SINGR</name>